<proteinExistence type="predicted"/>
<dbReference type="EMBL" id="JROU02000474">
    <property type="protein sequence ID" value="OEH79139.1"/>
    <property type="molecule type" value="Genomic_DNA"/>
</dbReference>
<dbReference type="VEuPathDB" id="ToxoDB:LOC34620038"/>
<evidence type="ECO:0000313" key="1">
    <source>
        <dbReference type="EMBL" id="OEH79139.1"/>
    </source>
</evidence>
<name>A0A1D3D6R9_9EIME</name>
<accession>A0A1D3D6R9</accession>
<organism evidence="1 2">
    <name type="scientific">Cyclospora cayetanensis</name>
    <dbReference type="NCBI Taxonomy" id="88456"/>
    <lineage>
        <taxon>Eukaryota</taxon>
        <taxon>Sar</taxon>
        <taxon>Alveolata</taxon>
        <taxon>Apicomplexa</taxon>
        <taxon>Conoidasida</taxon>
        <taxon>Coccidia</taxon>
        <taxon>Eucoccidiorida</taxon>
        <taxon>Eimeriorina</taxon>
        <taxon>Eimeriidae</taxon>
        <taxon>Cyclospora</taxon>
    </lineage>
</organism>
<comment type="caution">
    <text evidence="1">The sequence shown here is derived from an EMBL/GenBank/DDBJ whole genome shotgun (WGS) entry which is preliminary data.</text>
</comment>
<protein>
    <submittedName>
        <fullName evidence="1">Uncharacterized protein</fullName>
    </submittedName>
</protein>
<sequence>MAGFQAVGTSRKNSTKDPSMTGASLPAVSPSFDELKSYGGEWDGLLMEDQFRGTQFGTESHKGSEIEPDLQKREKNSAPLLKNKSENIKQAMFFALSLLAVVCVAVALKRRSMPKKVAALPPLPLDGLNIDELLMQFRMESMTLNKRWNAASNRVKSAFIKYYMPSSEDQQYLSQSAARESYERHIRAMEQAVRPGQGASREQQWEYLTHLKLLSALCRGANERLRLLGGLDLLASEHGIPVPVLDQPATKSWPILREAEKDIAMTFHEFLDLIPRGHLRYANEGSVASDEACISRRPARKFSDVVRMGDKFTDCDYSVCEKFEPVVNAFGLSLILMEQDYVEQARPLKTPCDETPFATNVFLRTLGIKFEKAKERSVRSVLRHAAQKWNDHTVDMLAEKFLGEHADRLADQVREKRKILQLAREKQGIADNHLFALSLFLL</sequence>
<evidence type="ECO:0000313" key="2">
    <source>
        <dbReference type="Proteomes" id="UP000095192"/>
    </source>
</evidence>
<dbReference type="AlphaFoldDB" id="A0A1D3D6R9"/>
<reference evidence="1 2" key="1">
    <citation type="journal article" date="2016" name="BMC Genomics">
        <title>Comparative genomics reveals Cyclospora cayetanensis possesses coccidia-like metabolism and invasion components but unique surface antigens.</title>
        <authorList>
            <person name="Liu S."/>
            <person name="Wang L."/>
            <person name="Zheng H."/>
            <person name="Xu Z."/>
            <person name="Roellig D.M."/>
            <person name="Li N."/>
            <person name="Frace M.A."/>
            <person name="Tang K."/>
            <person name="Arrowood M.J."/>
            <person name="Moss D.M."/>
            <person name="Zhang L."/>
            <person name="Feng Y."/>
            <person name="Xiao L."/>
        </authorList>
    </citation>
    <scope>NUCLEOTIDE SEQUENCE [LARGE SCALE GENOMIC DNA]</scope>
    <source>
        <strain evidence="1 2">CHN_HEN01</strain>
    </source>
</reference>
<dbReference type="Proteomes" id="UP000095192">
    <property type="component" value="Unassembled WGS sequence"/>
</dbReference>
<gene>
    <name evidence="1" type="ORF">cyc_03330</name>
</gene>
<dbReference type="VEuPathDB" id="ToxoDB:cyc_03330"/>
<dbReference type="GeneID" id="34620038"/>
<keyword evidence="2" id="KW-1185">Reference proteome</keyword>